<dbReference type="EMBL" id="JBJUIK010000004">
    <property type="protein sequence ID" value="KAL3529142.1"/>
    <property type="molecule type" value="Genomic_DNA"/>
</dbReference>
<dbReference type="PANTHER" id="PTHR31286">
    <property type="entry name" value="GLYCINE-RICH CELL WALL STRUCTURAL PROTEIN 1.8-LIKE"/>
    <property type="match status" value="1"/>
</dbReference>
<gene>
    <name evidence="1" type="ORF">ACH5RR_008464</name>
</gene>
<dbReference type="InterPro" id="IPR040256">
    <property type="entry name" value="At4g02000-like"/>
</dbReference>
<reference evidence="1 2" key="1">
    <citation type="submission" date="2024-11" db="EMBL/GenBank/DDBJ databases">
        <title>A near-complete genome assembly of Cinchona calisaya.</title>
        <authorList>
            <person name="Lian D.C."/>
            <person name="Zhao X.W."/>
            <person name="Wei L."/>
        </authorList>
    </citation>
    <scope>NUCLEOTIDE SEQUENCE [LARGE SCALE GENOMIC DNA]</scope>
    <source>
        <tissue evidence="1">Nenye</tissue>
    </source>
</reference>
<comment type="caution">
    <text evidence="1">The sequence shown here is derived from an EMBL/GenBank/DDBJ whole genome shotgun (WGS) entry which is preliminary data.</text>
</comment>
<accession>A0ABD3AF92</accession>
<dbReference type="Proteomes" id="UP001630127">
    <property type="component" value="Unassembled WGS sequence"/>
</dbReference>
<organism evidence="1 2">
    <name type="scientific">Cinchona calisaya</name>
    <dbReference type="NCBI Taxonomy" id="153742"/>
    <lineage>
        <taxon>Eukaryota</taxon>
        <taxon>Viridiplantae</taxon>
        <taxon>Streptophyta</taxon>
        <taxon>Embryophyta</taxon>
        <taxon>Tracheophyta</taxon>
        <taxon>Spermatophyta</taxon>
        <taxon>Magnoliopsida</taxon>
        <taxon>eudicotyledons</taxon>
        <taxon>Gunneridae</taxon>
        <taxon>Pentapetalae</taxon>
        <taxon>asterids</taxon>
        <taxon>lamiids</taxon>
        <taxon>Gentianales</taxon>
        <taxon>Rubiaceae</taxon>
        <taxon>Cinchonoideae</taxon>
        <taxon>Cinchoneae</taxon>
        <taxon>Cinchona</taxon>
    </lineage>
</organism>
<dbReference type="PANTHER" id="PTHR31286:SF165">
    <property type="entry name" value="DUF4283 DOMAIN-CONTAINING PROTEIN"/>
    <property type="match status" value="1"/>
</dbReference>
<protein>
    <recommendedName>
        <fullName evidence="3">DUF4283 domain-containing protein</fullName>
    </recommendedName>
</protein>
<evidence type="ECO:0000313" key="1">
    <source>
        <dbReference type="EMBL" id="KAL3529142.1"/>
    </source>
</evidence>
<sequence length="129" mass="14860">MSIEKEDFTIVPIWIRFPKLKFHYYTGKSLSKLASYVGKSLYVDKLTASQSRLSFARVCVEVAVTSKFPIEIPIINEFHEKEMIPIKYEWTPPSAQIVMFLVMLPKTVLKTRRNRKADSNGFQKIGKSG</sequence>
<keyword evidence="2" id="KW-1185">Reference proteome</keyword>
<proteinExistence type="predicted"/>
<dbReference type="AlphaFoldDB" id="A0ABD3AF92"/>
<evidence type="ECO:0000313" key="2">
    <source>
        <dbReference type="Proteomes" id="UP001630127"/>
    </source>
</evidence>
<name>A0ABD3AF92_9GENT</name>
<evidence type="ECO:0008006" key="3">
    <source>
        <dbReference type="Google" id="ProtNLM"/>
    </source>
</evidence>